<comment type="caution">
    <text evidence="1">The sequence shown here is derived from an EMBL/GenBank/DDBJ whole genome shotgun (WGS) entry which is preliminary data.</text>
</comment>
<gene>
    <name evidence="1" type="ORF">J2W48_004381</name>
</gene>
<dbReference type="RefSeq" id="WP_310284038.1">
    <property type="nucleotide sequence ID" value="NZ_JAVDWQ010000022.1"/>
</dbReference>
<proteinExistence type="predicted"/>
<accession>A0ABU1YDV9</accession>
<dbReference type="EMBL" id="JAVDWQ010000022">
    <property type="protein sequence ID" value="MDR7212420.1"/>
    <property type="molecule type" value="Genomic_DNA"/>
</dbReference>
<evidence type="ECO:0000313" key="1">
    <source>
        <dbReference type="EMBL" id="MDR7212420.1"/>
    </source>
</evidence>
<keyword evidence="2" id="KW-1185">Reference proteome</keyword>
<evidence type="ECO:0000313" key="2">
    <source>
        <dbReference type="Proteomes" id="UP001269081"/>
    </source>
</evidence>
<sequence length="148" mass="16999">MIQMKIPQTGWLMVLTVILCLSSSYGQNTHIKISGIRSEKGQILLNVFKNNQDYEQEKVSKKLVFEKKAIANGLMIIDCDLEPGIYGITLIDDENKDGELNKNLIGIPKEGFGFSDFFMEKMKKPVFDEFKITIKKEDNKINIKIKYM</sequence>
<name>A0ABU1YDV9_9FLAO</name>
<dbReference type="InterPro" id="IPR018673">
    <property type="entry name" value="DUF2141"/>
</dbReference>
<organism evidence="1 2">
    <name type="scientific">Flavobacterium piscis</name>
    <dbReference type="NCBI Taxonomy" id="1114874"/>
    <lineage>
        <taxon>Bacteria</taxon>
        <taxon>Pseudomonadati</taxon>
        <taxon>Bacteroidota</taxon>
        <taxon>Flavobacteriia</taxon>
        <taxon>Flavobacteriales</taxon>
        <taxon>Flavobacteriaceae</taxon>
        <taxon>Flavobacterium</taxon>
    </lineage>
</organism>
<protein>
    <submittedName>
        <fullName evidence="1">Uncharacterized protein (DUF2141 family)</fullName>
    </submittedName>
</protein>
<dbReference type="Proteomes" id="UP001269081">
    <property type="component" value="Unassembled WGS sequence"/>
</dbReference>
<reference evidence="1 2" key="1">
    <citation type="submission" date="2023-07" db="EMBL/GenBank/DDBJ databases">
        <title>Sorghum-associated microbial communities from plants grown in Nebraska, USA.</title>
        <authorList>
            <person name="Schachtman D."/>
        </authorList>
    </citation>
    <scope>NUCLEOTIDE SEQUENCE [LARGE SCALE GENOMIC DNA]</scope>
    <source>
        <strain evidence="1 2">4129</strain>
    </source>
</reference>
<dbReference type="Pfam" id="PF09912">
    <property type="entry name" value="DUF2141"/>
    <property type="match status" value="1"/>
</dbReference>